<evidence type="ECO:0000256" key="2">
    <source>
        <dbReference type="ARBA" id="ARBA00022692"/>
    </source>
</evidence>
<evidence type="ECO:0000256" key="4">
    <source>
        <dbReference type="ARBA" id="ARBA00023136"/>
    </source>
</evidence>
<keyword evidence="4 5" id="KW-0472">Membrane</keyword>
<reference evidence="7" key="1">
    <citation type="journal article" date="2019" name="Int. J. Syst. Evol. Microbiol.">
        <title>The Global Catalogue of Microorganisms (GCM) 10K type strain sequencing project: providing services to taxonomists for standard genome sequencing and annotation.</title>
        <authorList>
            <consortium name="The Broad Institute Genomics Platform"/>
            <consortium name="The Broad Institute Genome Sequencing Center for Infectious Disease"/>
            <person name="Wu L."/>
            <person name="Ma J."/>
        </authorList>
    </citation>
    <scope>NUCLEOTIDE SEQUENCE [LARGE SCALE GENOMIC DNA]</scope>
    <source>
        <strain evidence="7">CCUG 56607</strain>
    </source>
</reference>
<name>A0ABW3L3D1_9BACI</name>
<dbReference type="PANTHER" id="PTHR43847:SF1">
    <property type="entry name" value="BLL3993 PROTEIN"/>
    <property type="match status" value="1"/>
</dbReference>
<evidence type="ECO:0000313" key="6">
    <source>
        <dbReference type="EMBL" id="MFD1019193.1"/>
    </source>
</evidence>
<accession>A0ABW3L3D1</accession>
<dbReference type="EC" id="2.1.1.334" evidence="6"/>
<gene>
    <name evidence="6" type="ORF">ACFQ2J_08305</name>
</gene>
<organism evidence="6 7">
    <name type="scientific">Thalassobacillus hwangdonensis</name>
    <dbReference type="NCBI Taxonomy" id="546108"/>
    <lineage>
        <taxon>Bacteria</taxon>
        <taxon>Bacillati</taxon>
        <taxon>Bacillota</taxon>
        <taxon>Bacilli</taxon>
        <taxon>Bacillales</taxon>
        <taxon>Bacillaceae</taxon>
        <taxon>Thalassobacillus</taxon>
    </lineage>
</organism>
<feature type="transmembrane region" description="Helical" evidence="5">
    <location>
        <begin position="61"/>
        <end position="86"/>
    </location>
</feature>
<dbReference type="Proteomes" id="UP001596990">
    <property type="component" value="Unassembled WGS sequence"/>
</dbReference>
<comment type="subcellular location">
    <subcellularLocation>
        <location evidence="1">Membrane</location>
        <topology evidence="1">Multi-pass membrane protein</topology>
    </subcellularLocation>
</comment>
<evidence type="ECO:0000313" key="7">
    <source>
        <dbReference type="Proteomes" id="UP001596990"/>
    </source>
</evidence>
<feature type="transmembrane region" description="Helical" evidence="5">
    <location>
        <begin position="118"/>
        <end position="134"/>
    </location>
</feature>
<keyword evidence="7" id="KW-1185">Reference proteome</keyword>
<dbReference type="EC" id="2.1.1.100" evidence="6"/>
<keyword evidence="6" id="KW-0489">Methyltransferase</keyword>
<dbReference type="RefSeq" id="WP_386058639.1">
    <property type="nucleotide sequence ID" value="NZ_JBHTKL010000002.1"/>
</dbReference>
<protein>
    <submittedName>
        <fullName evidence="6">Methyltransferase family protein</fullName>
        <ecNumber evidence="6">2.1.1.100</ecNumber>
        <ecNumber evidence="6">2.1.1.334</ecNumber>
    </submittedName>
</protein>
<dbReference type="InterPro" id="IPR007269">
    <property type="entry name" value="ICMT_MeTrfase"/>
</dbReference>
<dbReference type="EMBL" id="JBHTKL010000002">
    <property type="protein sequence ID" value="MFD1019193.1"/>
    <property type="molecule type" value="Genomic_DNA"/>
</dbReference>
<evidence type="ECO:0000256" key="1">
    <source>
        <dbReference type="ARBA" id="ARBA00004141"/>
    </source>
</evidence>
<keyword evidence="3 5" id="KW-1133">Transmembrane helix</keyword>
<evidence type="ECO:0000256" key="3">
    <source>
        <dbReference type="ARBA" id="ARBA00022989"/>
    </source>
</evidence>
<sequence length="185" mass="21659">MTLFEIVFLLITLAWFFEFLLFRNRGETHENKVERFSYRIILSAILLTVLSTLLLREFSIIVVSSPIIVVIGLVFYGTGVFLRYWGILYLKEQFSRDVSVKQGDTLVSDGPYKRLRHPLYTGLVFIIIGIPFGLEVPWMAVPGGMLVIWALIFRINVEERMLTDIHGEVYRNWCAKRYRLIPFIY</sequence>
<dbReference type="GO" id="GO:0032259">
    <property type="term" value="P:methylation"/>
    <property type="evidence" value="ECO:0007669"/>
    <property type="project" value="UniProtKB-KW"/>
</dbReference>
<dbReference type="PANTHER" id="PTHR43847">
    <property type="entry name" value="BLL3993 PROTEIN"/>
    <property type="match status" value="1"/>
</dbReference>
<dbReference type="Gene3D" id="1.20.120.1630">
    <property type="match status" value="1"/>
</dbReference>
<proteinExistence type="predicted"/>
<keyword evidence="2 5" id="KW-0812">Transmembrane</keyword>
<evidence type="ECO:0000256" key="5">
    <source>
        <dbReference type="SAM" id="Phobius"/>
    </source>
</evidence>
<dbReference type="GO" id="GO:0004671">
    <property type="term" value="F:protein C-terminal S-isoprenylcysteine carboxyl O-methyltransferase activity"/>
    <property type="evidence" value="ECO:0007669"/>
    <property type="project" value="UniProtKB-EC"/>
</dbReference>
<feature type="transmembrane region" description="Helical" evidence="5">
    <location>
        <begin position="6"/>
        <end position="24"/>
    </location>
</feature>
<feature type="transmembrane region" description="Helical" evidence="5">
    <location>
        <begin position="36"/>
        <end position="55"/>
    </location>
</feature>
<dbReference type="Pfam" id="PF04140">
    <property type="entry name" value="ICMT"/>
    <property type="match status" value="1"/>
</dbReference>
<comment type="caution">
    <text evidence="6">The sequence shown here is derived from an EMBL/GenBank/DDBJ whole genome shotgun (WGS) entry which is preliminary data.</text>
</comment>
<keyword evidence="6" id="KW-0808">Transferase</keyword>
<dbReference type="InterPro" id="IPR052527">
    <property type="entry name" value="Metal_cation-efflux_comp"/>
</dbReference>